<protein>
    <submittedName>
        <fullName evidence="1">Uncharacterized protein</fullName>
    </submittedName>
</protein>
<evidence type="ECO:0000313" key="2">
    <source>
        <dbReference type="Proteomes" id="UP000696573"/>
    </source>
</evidence>
<name>A0A9N9W7C3_9HYPO</name>
<proteinExistence type="predicted"/>
<sequence length="84" mass="9415">MAITYLGLVQLVTNQASFTHGDGRRGEKELSITARYTSPAQEIRSIAQDQPELRRPIVDDAVASVTLEHPVGFYLVDRREFKAL</sequence>
<organism evidence="1 2">
    <name type="scientific">Clonostachys rhizophaga</name>
    <dbReference type="NCBI Taxonomy" id="160324"/>
    <lineage>
        <taxon>Eukaryota</taxon>
        <taxon>Fungi</taxon>
        <taxon>Dikarya</taxon>
        <taxon>Ascomycota</taxon>
        <taxon>Pezizomycotina</taxon>
        <taxon>Sordariomycetes</taxon>
        <taxon>Hypocreomycetidae</taxon>
        <taxon>Hypocreales</taxon>
        <taxon>Bionectriaceae</taxon>
        <taxon>Clonostachys</taxon>
    </lineage>
</organism>
<keyword evidence="2" id="KW-1185">Reference proteome</keyword>
<comment type="caution">
    <text evidence="1">The sequence shown here is derived from an EMBL/GenBank/DDBJ whole genome shotgun (WGS) entry which is preliminary data.</text>
</comment>
<gene>
    <name evidence="1" type="ORF">CRHIZ90672A_00004896</name>
</gene>
<dbReference type="Proteomes" id="UP000696573">
    <property type="component" value="Unassembled WGS sequence"/>
</dbReference>
<evidence type="ECO:0000313" key="1">
    <source>
        <dbReference type="EMBL" id="CAH0042975.1"/>
    </source>
</evidence>
<reference evidence="1" key="1">
    <citation type="submission" date="2021-10" db="EMBL/GenBank/DDBJ databases">
        <authorList>
            <person name="Piombo E."/>
        </authorList>
    </citation>
    <scope>NUCLEOTIDE SEQUENCE</scope>
</reference>
<accession>A0A9N9W7C3</accession>
<dbReference type="AlphaFoldDB" id="A0A9N9W7C3"/>
<dbReference type="EMBL" id="CABFNQ020000768">
    <property type="protein sequence ID" value="CAH0042975.1"/>
    <property type="molecule type" value="Genomic_DNA"/>
</dbReference>